<accession>A0ACA8DZZ2</accession>
<evidence type="ECO:0000313" key="1">
    <source>
        <dbReference type="EMBL" id="ATC83301.1"/>
    </source>
</evidence>
<name>A0ACA8DZZ2_9GAMM</name>
<dbReference type="Proteomes" id="UP000217277">
    <property type="component" value="Chromosome I"/>
</dbReference>
<organism evidence="1 2">
    <name type="scientific">Pseudoalteromonas agarivorans DSM 14585</name>
    <dbReference type="NCBI Taxonomy" id="1312369"/>
    <lineage>
        <taxon>Bacteria</taxon>
        <taxon>Pseudomonadati</taxon>
        <taxon>Pseudomonadota</taxon>
        <taxon>Gammaproteobacteria</taxon>
        <taxon>Alteromonadales</taxon>
        <taxon>Pseudoalteromonadaceae</taxon>
        <taxon>Pseudoalteromonas</taxon>
    </lineage>
</organism>
<gene>
    <name evidence="1" type="ORF">PAGA_a3112</name>
</gene>
<reference evidence="1" key="1">
    <citation type="submission" date="2015-03" db="EMBL/GenBank/DDBJ databases">
        <authorList>
            <person name="Xie B.-B."/>
            <person name="Rong J.-C."/>
            <person name="Qin Q.-L."/>
            <person name="Zhang Y.-Z."/>
        </authorList>
    </citation>
    <scope>NUCLEOTIDE SEQUENCE</scope>
    <source>
        <strain evidence="1">DSM 14585</strain>
    </source>
</reference>
<keyword evidence="2" id="KW-1185">Reference proteome</keyword>
<protein>
    <submittedName>
        <fullName evidence="1">Uncharacterized protein</fullName>
    </submittedName>
</protein>
<dbReference type="EMBL" id="CP011011">
    <property type="protein sequence ID" value="ATC83301.1"/>
    <property type="molecule type" value="Genomic_DNA"/>
</dbReference>
<proteinExistence type="predicted"/>
<sequence length="408" mass="45341">MLIVLPISELTPGMFVDSVTKQHEGLNSIKIKTSGLVRNQAIIKRLVTEGVLELLIDFTKGDAAIPDKYKPKSAPSQKSTTSSSKTKPPAVKPAITLEQEFAKASINFEQHNRKLQALYGDVTTGLSVNLKVIDEMANDIVSSVFRNTSAMTILTRIKDKHSYNWRHMINCAIFTAVFAKYLGYKEEAVQQLAMGALLHDLGQAKLPQGIISRPSKLTSSEMDIIKRHVAQGLGLVKGEKGITPLILDMIVNHHERLDGSGYPRGITAEKLSRPARMMAIVDVYDALTADRPHQEGDEPINALRYLLANKELFDAELVQHFIKCLGVHPVGTIVKLTNERLALVLEGNRLNPIKPKVKLFYNAKHGHHVTPKDLDLNEPDQSIKIVSSIKPLDYQINLARLLKEHLLN</sequence>
<evidence type="ECO:0000313" key="2">
    <source>
        <dbReference type="Proteomes" id="UP000217277"/>
    </source>
</evidence>